<proteinExistence type="predicted"/>
<sequence>MYDQAEGVDWLARNFHCLREDWVKFNLHLPYSTIARPAAEPRPIQQLL</sequence>
<accession>A0AAD5CZ02</accession>
<evidence type="ECO:0000313" key="2">
    <source>
        <dbReference type="Proteomes" id="UP001206925"/>
    </source>
</evidence>
<keyword evidence="2" id="KW-1185">Reference proteome</keyword>
<gene>
    <name evidence="1" type="ORF">M8C21_003299</name>
</gene>
<dbReference type="Proteomes" id="UP001206925">
    <property type="component" value="Unassembled WGS sequence"/>
</dbReference>
<dbReference type="AlphaFoldDB" id="A0AAD5CZ02"/>
<organism evidence="1 2">
    <name type="scientific">Ambrosia artemisiifolia</name>
    <name type="common">Common ragweed</name>
    <dbReference type="NCBI Taxonomy" id="4212"/>
    <lineage>
        <taxon>Eukaryota</taxon>
        <taxon>Viridiplantae</taxon>
        <taxon>Streptophyta</taxon>
        <taxon>Embryophyta</taxon>
        <taxon>Tracheophyta</taxon>
        <taxon>Spermatophyta</taxon>
        <taxon>Magnoliopsida</taxon>
        <taxon>eudicotyledons</taxon>
        <taxon>Gunneridae</taxon>
        <taxon>Pentapetalae</taxon>
        <taxon>asterids</taxon>
        <taxon>campanulids</taxon>
        <taxon>Asterales</taxon>
        <taxon>Asteraceae</taxon>
        <taxon>Asteroideae</taxon>
        <taxon>Heliantheae alliance</taxon>
        <taxon>Heliantheae</taxon>
        <taxon>Ambrosia</taxon>
    </lineage>
</organism>
<protein>
    <submittedName>
        <fullName evidence="1">Uncharacterized protein</fullName>
    </submittedName>
</protein>
<evidence type="ECO:0000313" key="1">
    <source>
        <dbReference type="EMBL" id="KAI7750968.1"/>
    </source>
</evidence>
<dbReference type="EMBL" id="JAMZMK010006033">
    <property type="protein sequence ID" value="KAI7750968.1"/>
    <property type="molecule type" value="Genomic_DNA"/>
</dbReference>
<feature type="non-terminal residue" evidence="1">
    <location>
        <position position="48"/>
    </location>
</feature>
<name>A0AAD5CZ02_AMBAR</name>
<reference evidence="1" key="1">
    <citation type="submission" date="2022-06" db="EMBL/GenBank/DDBJ databases">
        <title>Uncovering the hologenomic basis of an extraordinary plant invasion.</title>
        <authorList>
            <person name="Bieker V.C."/>
            <person name="Martin M.D."/>
            <person name="Gilbert T."/>
            <person name="Hodgins K."/>
            <person name="Battlay P."/>
            <person name="Petersen B."/>
            <person name="Wilson J."/>
        </authorList>
    </citation>
    <scope>NUCLEOTIDE SEQUENCE</scope>
    <source>
        <strain evidence="1">AA19_3_7</strain>
        <tissue evidence="1">Leaf</tissue>
    </source>
</reference>
<comment type="caution">
    <text evidence="1">The sequence shown here is derived from an EMBL/GenBank/DDBJ whole genome shotgun (WGS) entry which is preliminary data.</text>
</comment>